<accession>A0AAU7KGJ6</accession>
<evidence type="ECO:0000256" key="1">
    <source>
        <dbReference type="SAM" id="MobiDB-lite"/>
    </source>
</evidence>
<dbReference type="AlphaFoldDB" id="A0AAU7KGJ6"/>
<evidence type="ECO:0000313" key="3">
    <source>
        <dbReference type="EMBL" id="XBO70787.1"/>
    </source>
</evidence>
<protein>
    <submittedName>
        <fullName evidence="3">Uncharacterized protein</fullName>
    </submittedName>
</protein>
<evidence type="ECO:0000256" key="2">
    <source>
        <dbReference type="SAM" id="SignalP"/>
    </source>
</evidence>
<dbReference type="EMBL" id="CP098827">
    <property type="protein sequence ID" value="XBO70787.1"/>
    <property type="molecule type" value="Genomic_DNA"/>
</dbReference>
<feature type="region of interest" description="Disordered" evidence="1">
    <location>
        <begin position="56"/>
        <end position="77"/>
    </location>
</feature>
<dbReference type="RefSeq" id="WP_045992398.1">
    <property type="nucleotide sequence ID" value="NZ_CP098827.1"/>
</dbReference>
<reference evidence="3" key="1">
    <citation type="submission" date="2022-06" db="EMBL/GenBank/DDBJ databases">
        <title>A novel DMS-producing enzyme.</title>
        <authorList>
            <person name="Zhang Y."/>
        </authorList>
    </citation>
    <scope>NUCLEOTIDE SEQUENCE</scope>
    <source>
        <strain evidence="3">RT37</strain>
    </source>
</reference>
<sequence>MKTRNALLVLALLALPLSAQAGVVDGKIAKLAEPLAPAEGPCANHHTTYCAAEHAGATQDADFDARETASQEQQGHS</sequence>
<name>A0AAU7KGJ6_9GAMM</name>
<proteinExistence type="predicted"/>
<feature type="chain" id="PRO_5043414375" evidence="2">
    <location>
        <begin position="22"/>
        <end position="77"/>
    </location>
</feature>
<feature type="signal peptide" evidence="2">
    <location>
        <begin position="1"/>
        <end position="21"/>
    </location>
</feature>
<gene>
    <name evidence="3" type="ORF">NFG58_19645</name>
</gene>
<organism evidence="3">
    <name type="scientific">Halomonas sp. RT37</name>
    <dbReference type="NCBI Taxonomy" id="2950872"/>
    <lineage>
        <taxon>Bacteria</taxon>
        <taxon>Pseudomonadati</taxon>
        <taxon>Pseudomonadota</taxon>
        <taxon>Gammaproteobacteria</taxon>
        <taxon>Oceanospirillales</taxon>
        <taxon>Halomonadaceae</taxon>
        <taxon>Halomonas</taxon>
    </lineage>
</organism>
<keyword evidence="2" id="KW-0732">Signal</keyword>